<dbReference type="RefSeq" id="WP_013865838.1">
    <property type="nucleotide sequence ID" value="NC_015635.1"/>
</dbReference>
<dbReference type="PANTHER" id="PTHR23131:SF0">
    <property type="entry name" value="ENDORIBONUCLEASE LACTB2"/>
    <property type="match status" value="1"/>
</dbReference>
<dbReference type="KEGG" id="mph:MLP_50060"/>
<sequence length="258" mass="27914">MSDVAPDIRLRLAPNPGPMTLEGTNTWILGRPGGPSVVVDPGPPDETHLRAVQAEAGEVVVTVLTHRHVDHSEGLPRFAELTGAGARAADPAYVIPTGDHDGRLRDGDLIEGTDLTIRALATPGHTSDSTSLLVTSERGAWLLTGDMVLGRGTTVITHPDGDLGAYLDSLEVLLQAVREHDVSAILPGHGPVVSEPERLLRFYREHRLGRLEQVREALRLGDETAAQIVTRVYAEVDRSLWPAAEQSVRAQLDYLRTH</sequence>
<name>F5XG86_MICPN</name>
<dbReference type="Gene3D" id="3.60.15.10">
    <property type="entry name" value="Ribonuclease Z/Hydroxyacylglutathione hydrolase-like"/>
    <property type="match status" value="1"/>
</dbReference>
<dbReference type="Pfam" id="PF17778">
    <property type="entry name" value="WHD_BLACT"/>
    <property type="match status" value="1"/>
</dbReference>
<dbReference type="Proteomes" id="UP000007947">
    <property type="component" value="Chromosome"/>
</dbReference>
<dbReference type="HOGENOM" id="CLU_048478_2_0_11"/>
<dbReference type="InterPro" id="IPR001279">
    <property type="entry name" value="Metallo-B-lactamas"/>
</dbReference>
<dbReference type="InterPro" id="IPR036866">
    <property type="entry name" value="RibonucZ/Hydroxyglut_hydro"/>
</dbReference>
<reference evidence="2 3" key="1">
    <citation type="submission" date="2011-05" db="EMBL/GenBank/DDBJ databases">
        <title>Whole genome sequence of Microlunatus phosphovorus NM-1.</title>
        <authorList>
            <person name="Hosoyama A."/>
            <person name="Sasaki K."/>
            <person name="Harada T."/>
            <person name="Igarashi R."/>
            <person name="Kawakoshi A."/>
            <person name="Sasagawa M."/>
            <person name="Fukada J."/>
            <person name="Nakamura S."/>
            <person name="Katano Y."/>
            <person name="Hanada S."/>
            <person name="Kamagata Y."/>
            <person name="Nakamura N."/>
            <person name="Yamazaki S."/>
            <person name="Fujita N."/>
        </authorList>
    </citation>
    <scope>NUCLEOTIDE SEQUENCE [LARGE SCALE GENOMIC DNA]</scope>
    <source>
        <strain evidence="3">ATCC 700054 / DSM 10555 / JCM 9379 / NBRC 101784 / NCIMB 13414 / VKM Ac-1990 / NM-1</strain>
    </source>
</reference>
<proteinExistence type="predicted"/>
<dbReference type="eggNOG" id="COG0491">
    <property type="taxonomic scope" value="Bacteria"/>
</dbReference>
<gene>
    <name evidence="2" type="ordered locus">MLP_50060</name>
</gene>
<dbReference type="PANTHER" id="PTHR23131">
    <property type="entry name" value="ENDORIBONUCLEASE LACTB2"/>
    <property type="match status" value="1"/>
</dbReference>
<dbReference type="InterPro" id="IPR036388">
    <property type="entry name" value="WH-like_DNA-bd_sf"/>
</dbReference>
<feature type="domain" description="Metallo-beta-lactamase" evidence="1">
    <location>
        <begin position="23"/>
        <end position="189"/>
    </location>
</feature>
<accession>F5XG86</accession>
<dbReference type="EMBL" id="AP012204">
    <property type="protein sequence ID" value="BAK38020.1"/>
    <property type="molecule type" value="Genomic_DNA"/>
</dbReference>
<dbReference type="CDD" id="cd16278">
    <property type="entry name" value="metallo-hydrolase-like_MBL-fold"/>
    <property type="match status" value="1"/>
</dbReference>
<evidence type="ECO:0000313" key="3">
    <source>
        <dbReference type="Proteomes" id="UP000007947"/>
    </source>
</evidence>
<dbReference type="Pfam" id="PF00753">
    <property type="entry name" value="Lactamase_B"/>
    <property type="match status" value="1"/>
</dbReference>
<keyword evidence="3" id="KW-1185">Reference proteome</keyword>
<organism evidence="2 3">
    <name type="scientific">Microlunatus phosphovorus (strain ATCC 700054 / DSM 10555 / JCM 9379 / NBRC 101784 / NCIMB 13414 / VKM Ac-1990 / NM-1)</name>
    <dbReference type="NCBI Taxonomy" id="1032480"/>
    <lineage>
        <taxon>Bacteria</taxon>
        <taxon>Bacillati</taxon>
        <taxon>Actinomycetota</taxon>
        <taxon>Actinomycetes</taxon>
        <taxon>Propionibacteriales</taxon>
        <taxon>Propionibacteriaceae</taxon>
        <taxon>Microlunatus</taxon>
    </lineage>
</organism>
<evidence type="ECO:0000259" key="1">
    <source>
        <dbReference type="SMART" id="SM00849"/>
    </source>
</evidence>
<dbReference type="AlphaFoldDB" id="F5XG86"/>
<dbReference type="SUPFAM" id="SSF56281">
    <property type="entry name" value="Metallo-hydrolase/oxidoreductase"/>
    <property type="match status" value="1"/>
</dbReference>
<dbReference type="InterPro" id="IPR050662">
    <property type="entry name" value="Sec-metab_biosynth-thioest"/>
</dbReference>
<dbReference type="SMART" id="SM00849">
    <property type="entry name" value="Lactamase_B"/>
    <property type="match status" value="1"/>
</dbReference>
<dbReference type="InterPro" id="IPR041516">
    <property type="entry name" value="LACTB2_WH"/>
</dbReference>
<dbReference type="STRING" id="1032480.MLP_50060"/>
<protein>
    <recommendedName>
        <fullName evidence="1">Metallo-beta-lactamase domain-containing protein</fullName>
    </recommendedName>
</protein>
<dbReference type="OrthoDB" id="9788263at2"/>
<dbReference type="Gene3D" id="1.10.10.10">
    <property type="entry name" value="Winged helix-like DNA-binding domain superfamily/Winged helix DNA-binding domain"/>
    <property type="match status" value="1"/>
</dbReference>
<evidence type="ECO:0000313" key="2">
    <source>
        <dbReference type="EMBL" id="BAK38020.1"/>
    </source>
</evidence>